<proteinExistence type="predicted"/>
<evidence type="ECO:0000313" key="2">
    <source>
        <dbReference type="Proteomes" id="UP000018888"/>
    </source>
</evidence>
<sequence>MYHLANECYNNGKGTEKNLEKALYWYQKAAESGYTDAMFNLAVCYIKGKGTEVNLEKANYWYQKAAMQYKQIMRSFLKHLIIHQV</sequence>
<reference evidence="1 2" key="2">
    <citation type="journal article" date="2018" name="New Phytol.">
        <title>High intraspecific genome diversity in the model arbuscular mycorrhizal symbiont Rhizophagus irregularis.</title>
        <authorList>
            <person name="Chen E.C.H."/>
            <person name="Morin E."/>
            <person name="Beaudet D."/>
            <person name="Noel J."/>
            <person name="Yildirir G."/>
            <person name="Ndikumana S."/>
            <person name="Charron P."/>
            <person name="St-Onge C."/>
            <person name="Giorgi J."/>
            <person name="Kruger M."/>
            <person name="Marton T."/>
            <person name="Ropars J."/>
            <person name="Grigoriev I.V."/>
            <person name="Hainaut M."/>
            <person name="Henrissat B."/>
            <person name="Roux C."/>
            <person name="Martin F."/>
            <person name="Corradi N."/>
        </authorList>
    </citation>
    <scope>NUCLEOTIDE SEQUENCE [LARGE SCALE GENOMIC DNA]</scope>
    <source>
        <strain evidence="1 2">DAOM 197198</strain>
    </source>
</reference>
<dbReference type="SUPFAM" id="SSF81901">
    <property type="entry name" value="HCP-like"/>
    <property type="match status" value="1"/>
</dbReference>
<dbReference type="InterPro" id="IPR052748">
    <property type="entry name" value="ISR_Activator"/>
</dbReference>
<dbReference type="Proteomes" id="UP000018888">
    <property type="component" value="Unassembled WGS sequence"/>
</dbReference>
<dbReference type="EMBL" id="AUPC02000274">
    <property type="protein sequence ID" value="POG63190.1"/>
    <property type="molecule type" value="Genomic_DNA"/>
</dbReference>
<protein>
    <recommendedName>
        <fullName evidence="3">HCP-like protein</fullName>
    </recommendedName>
</protein>
<gene>
    <name evidence="1" type="ORF">GLOIN_2v1688301</name>
</gene>
<keyword evidence="2" id="KW-1185">Reference proteome</keyword>
<evidence type="ECO:0008006" key="3">
    <source>
        <dbReference type="Google" id="ProtNLM"/>
    </source>
</evidence>
<organism evidence="1 2">
    <name type="scientific">Rhizophagus irregularis (strain DAOM 181602 / DAOM 197198 / MUCL 43194)</name>
    <name type="common">Arbuscular mycorrhizal fungus</name>
    <name type="synonym">Glomus intraradices</name>
    <dbReference type="NCBI Taxonomy" id="747089"/>
    <lineage>
        <taxon>Eukaryota</taxon>
        <taxon>Fungi</taxon>
        <taxon>Fungi incertae sedis</taxon>
        <taxon>Mucoromycota</taxon>
        <taxon>Glomeromycotina</taxon>
        <taxon>Glomeromycetes</taxon>
        <taxon>Glomerales</taxon>
        <taxon>Glomeraceae</taxon>
        <taxon>Rhizophagus</taxon>
    </lineage>
</organism>
<name>A0A2P4PCT6_RHIID</name>
<evidence type="ECO:0000313" key="1">
    <source>
        <dbReference type="EMBL" id="POG63190.1"/>
    </source>
</evidence>
<dbReference type="InterPro" id="IPR011990">
    <property type="entry name" value="TPR-like_helical_dom_sf"/>
</dbReference>
<dbReference type="Gene3D" id="1.25.40.10">
    <property type="entry name" value="Tetratricopeptide repeat domain"/>
    <property type="match status" value="1"/>
</dbReference>
<comment type="caution">
    <text evidence="1">The sequence shown here is derived from an EMBL/GenBank/DDBJ whole genome shotgun (WGS) entry which is preliminary data.</text>
</comment>
<dbReference type="SMART" id="SM00671">
    <property type="entry name" value="SEL1"/>
    <property type="match status" value="2"/>
</dbReference>
<accession>A0A2P4PCT6</accession>
<dbReference type="PANTHER" id="PTHR45011">
    <property type="entry name" value="DAP3-BINDING CELL DEATH ENHANCER 1"/>
    <property type="match status" value="1"/>
</dbReference>
<dbReference type="InterPro" id="IPR006597">
    <property type="entry name" value="Sel1-like"/>
</dbReference>
<reference evidence="1 2" key="1">
    <citation type="journal article" date="2013" name="Proc. Natl. Acad. Sci. U.S.A.">
        <title>Genome of an arbuscular mycorrhizal fungus provides insight into the oldest plant symbiosis.</title>
        <authorList>
            <person name="Tisserant E."/>
            <person name="Malbreil M."/>
            <person name="Kuo A."/>
            <person name="Kohler A."/>
            <person name="Symeonidi A."/>
            <person name="Balestrini R."/>
            <person name="Charron P."/>
            <person name="Duensing N."/>
            <person name="Frei Dit Frey N."/>
            <person name="Gianinazzi-Pearson V."/>
            <person name="Gilbert L.B."/>
            <person name="Handa Y."/>
            <person name="Herr J.R."/>
            <person name="Hijri M."/>
            <person name="Koul R."/>
            <person name="Kawaguchi M."/>
            <person name="Krajinski F."/>
            <person name="Lammers P.J."/>
            <person name="Masclaux F.G."/>
            <person name="Murat C."/>
            <person name="Morin E."/>
            <person name="Ndikumana S."/>
            <person name="Pagni M."/>
            <person name="Petitpierre D."/>
            <person name="Requena N."/>
            <person name="Rosikiewicz P."/>
            <person name="Riley R."/>
            <person name="Saito K."/>
            <person name="San Clemente H."/>
            <person name="Shapiro H."/>
            <person name="van Tuinen D."/>
            <person name="Becard G."/>
            <person name="Bonfante P."/>
            <person name="Paszkowski U."/>
            <person name="Shachar-Hill Y.Y."/>
            <person name="Tuskan G.A."/>
            <person name="Young P.W."/>
            <person name="Sanders I.R."/>
            <person name="Henrissat B."/>
            <person name="Rensing S.A."/>
            <person name="Grigoriev I.V."/>
            <person name="Corradi N."/>
            <person name="Roux C."/>
            <person name="Martin F."/>
        </authorList>
    </citation>
    <scope>NUCLEOTIDE SEQUENCE [LARGE SCALE GENOMIC DNA]</scope>
    <source>
        <strain evidence="1 2">DAOM 197198</strain>
    </source>
</reference>
<dbReference type="PANTHER" id="PTHR45011:SF1">
    <property type="entry name" value="DAP3-BINDING CELL DEATH ENHANCER 1"/>
    <property type="match status" value="1"/>
</dbReference>
<dbReference type="Pfam" id="PF08238">
    <property type="entry name" value="Sel1"/>
    <property type="match status" value="2"/>
</dbReference>
<dbReference type="AlphaFoldDB" id="A0A2P4PCT6"/>